<dbReference type="EMBL" id="BAABAU010000001">
    <property type="protein sequence ID" value="GAA4266209.1"/>
    <property type="molecule type" value="Genomic_DNA"/>
</dbReference>
<dbReference type="Proteomes" id="UP001501594">
    <property type="component" value="Unassembled WGS sequence"/>
</dbReference>
<evidence type="ECO:0000256" key="1">
    <source>
        <dbReference type="SAM" id="MobiDB-lite"/>
    </source>
</evidence>
<dbReference type="RefSeq" id="WP_344795227.1">
    <property type="nucleotide sequence ID" value="NZ_BAABAU010000001.1"/>
</dbReference>
<comment type="caution">
    <text evidence="3">The sequence shown here is derived from an EMBL/GenBank/DDBJ whole genome shotgun (WGS) entry which is preliminary data.</text>
</comment>
<dbReference type="InterPro" id="IPR057204">
    <property type="entry name" value="DUF7882"/>
</dbReference>
<evidence type="ECO:0000313" key="3">
    <source>
        <dbReference type="EMBL" id="GAA4266209.1"/>
    </source>
</evidence>
<organism evidence="3 4">
    <name type="scientific">Frondihabitans peucedani</name>
    <dbReference type="NCBI Taxonomy" id="598626"/>
    <lineage>
        <taxon>Bacteria</taxon>
        <taxon>Bacillati</taxon>
        <taxon>Actinomycetota</taxon>
        <taxon>Actinomycetes</taxon>
        <taxon>Micrococcales</taxon>
        <taxon>Microbacteriaceae</taxon>
        <taxon>Frondihabitans</taxon>
    </lineage>
</organism>
<evidence type="ECO:0000313" key="4">
    <source>
        <dbReference type="Proteomes" id="UP001501594"/>
    </source>
</evidence>
<feature type="domain" description="DUF7882" evidence="2">
    <location>
        <begin position="1"/>
        <end position="95"/>
    </location>
</feature>
<name>A0ABP8E1X8_9MICO</name>
<protein>
    <recommendedName>
        <fullName evidence="2">DUF7882 domain-containing protein</fullName>
    </recommendedName>
</protein>
<feature type="compositionally biased region" description="Low complexity" evidence="1">
    <location>
        <begin position="108"/>
        <end position="122"/>
    </location>
</feature>
<accession>A0ABP8E1X8</accession>
<feature type="region of interest" description="Disordered" evidence="1">
    <location>
        <begin position="87"/>
        <end position="122"/>
    </location>
</feature>
<evidence type="ECO:0000259" key="2">
    <source>
        <dbReference type="Pfam" id="PF25355"/>
    </source>
</evidence>
<gene>
    <name evidence="3" type="ORF">GCM10022256_18210</name>
</gene>
<proteinExistence type="predicted"/>
<dbReference type="Pfam" id="PF25355">
    <property type="entry name" value="DUF7882"/>
    <property type="match status" value="1"/>
</dbReference>
<sequence length="122" mass="13647">MGTLHYGQHELRFEDRLLVHLQLVMAGKLRRQECFMMTWQTPVEDGSRRLSVWVNPMTPILFALDGDGKVQINRAWLNSLAESANSASGLLVQPEPTEEAEGTHDRGSSSSRASLRSVPSTR</sequence>
<keyword evidence="4" id="KW-1185">Reference proteome</keyword>
<reference evidence="4" key="1">
    <citation type="journal article" date="2019" name="Int. J. Syst. Evol. Microbiol.">
        <title>The Global Catalogue of Microorganisms (GCM) 10K type strain sequencing project: providing services to taxonomists for standard genome sequencing and annotation.</title>
        <authorList>
            <consortium name="The Broad Institute Genomics Platform"/>
            <consortium name="The Broad Institute Genome Sequencing Center for Infectious Disease"/>
            <person name="Wu L."/>
            <person name="Ma J."/>
        </authorList>
    </citation>
    <scope>NUCLEOTIDE SEQUENCE [LARGE SCALE GENOMIC DNA]</scope>
    <source>
        <strain evidence="4">JCM 17442</strain>
    </source>
</reference>